<dbReference type="STRING" id="1798482.A2763_00590"/>
<sequence length="86" mass="9190">MGDMQFQTDDQNEFGAPQSFADKPGVTGKLVEWGLASSVQQAEYILITVGAVCILIAGYFFFFSGGSSIPVQPVYGNPDAPVQLVQ</sequence>
<keyword evidence="1" id="KW-1133">Transmembrane helix</keyword>
<dbReference type="Proteomes" id="UP000178370">
    <property type="component" value="Unassembled WGS sequence"/>
</dbReference>
<accession>A0A1F6CPN6</accession>
<evidence type="ECO:0000313" key="2">
    <source>
        <dbReference type="EMBL" id="OGG50822.1"/>
    </source>
</evidence>
<proteinExistence type="predicted"/>
<keyword evidence="1" id="KW-0472">Membrane</keyword>
<reference evidence="2 3" key="1">
    <citation type="journal article" date="2016" name="Nat. Commun.">
        <title>Thousands of microbial genomes shed light on interconnected biogeochemical processes in an aquifer system.</title>
        <authorList>
            <person name="Anantharaman K."/>
            <person name="Brown C.T."/>
            <person name="Hug L.A."/>
            <person name="Sharon I."/>
            <person name="Castelle C.J."/>
            <person name="Probst A.J."/>
            <person name="Thomas B.C."/>
            <person name="Singh A."/>
            <person name="Wilkins M.J."/>
            <person name="Karaoz U."/>
            <person name="Brodie E.L."/>
            <person name="Williams K.H."/>
            <person name="Hubbard S.S."/>
            <person name="Banfield J.F."/>
        </authorList>
    </citation>
    <scope>NUCLEOTIDE SEQUENCE [LARGE SCALE GENOMIC DNA]</scope>
</reference>
<feature type="transmembrane region" description="Helical" evidence="1">
    <location>
        <begin position="44"/>
        <end position="63"/>
    </location>
</feature>
<gene>
    <name evidence="2" type="ORF">A2763_00590</name>
</gene>
<evidence type="ECO:0000256" key="1">
    <source>
        <dbReference type="SAM" id="Phobius"/>
    </source>
</evidence>
<dbReference type="EMBL" id="MFKV01000006">
    <property type="protein sequence ID" value="OGG50822.1"/>
    <property type="molecule type" value="Genomic_DNA"/>
</dbReference>
<evidence type="ECO:0000313" key="3">
    <source>
        <dbReference type="Proteomes" id="UP000178370"/>
    </source>
</evidence>
<comment type="caution">
    <text evidence="2">The sequence shown here is derived from an EMBL/GenBank/DDBJ whole genome shotgun (WGS) entry which is preliminary data.</text>
</comment>
<keyword evidence="1" id="KW-0812">Transmembrane</keyword>
<organism evidence="2 3">
    <name type="scientific">Candidatus Kaiserbacteria bacterium RIFCSPHIGHO2_01_FULL_54_36</name>
    <dbReference type="NCBI Taxonomy" id="1798482"/>
    <lineage>
        <taxon>Bacteria</taxon>
        <taxon>Candidatus Kaiseribacteriota</taxon>
    </lineage>
</organism>
<protein>
    <submittedName>
        <fullName evidence="2">Uncharacterized protein</fullName>
    </submittedName>
</protein>
<dbReference type="AlphaFoldDB" id="A0A1F6CPN6"/>
<name>A0A1F6CPN6_9BACT</name>